<protein>
    <submittedName>
        <fullName evidence="1">Uncharacterized protein</fullName>
    </submittedName>
</protein>
<organism evidence="1 2">
    <name type="scientific">Rhodopirellula baltica WH47</name>
    <dbReference type="NCBI Taxonomy" id="991778"/>
    <lineage>
        <taxon>Bacteria</taxon>
        <taxon>Pseudomonadati</taxon>
        <taxon>Planctomycetota</taxon>
        <taxon>Planctomycetia</taxon>
        <taxon>Pirellulales</taxon>
        <taxon>Pirellulaceae</taxon>
        <taxon>Rhodopirellula</taxon>
    </lineage>
</organism>
<reference evidence="1 2" key="1">
    <citation type="journal article" date="2013" name="Mar. Genomics">
        <title>Expression of sulfatases in Rhodopirellula baltica and the diversity of sulfatases in the genus Rhodopirellula.</title>
        <authorList>
            <person name="Wegner C.E."/>
            <person name="Richter-Heitmann T."/>
            <person name="Klindworth A."/>
            <person name="Klockow C."/>
            <person name="Richter M."/>
            <person name="Achstetter T."/>
            <person name="Glockner F.O."/>
            <person name="Harder J."/>
        </authorList>
    </citation>
    <scope>NUCLEOTIDE SEQUENCE [LARGE SCALE GENOMIC DNA]</scope>
    <source>
        <strain evidence="1 2">WH47</strain>
    </source>
</reference>
<dbReference type="AlphaFoldDB" id="F2AUC1"/>
<evidence type="ECO:0000313" key="2">
    <source>
        <dbReference type="Proteomes" id="UP000006222"/>
    </source>
</evidence>
<dbReference type="Proteomes" id="UP000006222">
    <property type="component" value="Unassembled WGS sequence"/>
</dbReference>
<sequence length="34" mass="3869">MSLDLPEFRCFGWNATEFLANSAAVRDGFQWTST</sequence>
<name>F2AUC1_RHOBT</name>
<dbReference type="EMBL" id="AFAR01000176">
    <property type="protein sequence ID" value="EGF26688.1"/>
    <property type="molecule type" value="Genomic_DNA"/>
</dbReference>
<comment type="caution">
    <text evidence="1">The sequence shown here is derived from an EMBL/GenBank/DDBJ whole genome shotgun (WGS) entry which is preliminary data.</text>
</comment>
<gene>
    <name evidence="1" type="ORF">RBWH47_00313</name>
</gene>
<evidence type="ECO:0000313" key="1">
    <source>
        <dbReference type="EMBL" id="EGF26688.1"/>
    </source>
</evidence>
<accession>F2AUC1</accession>
<proteinExistence type="predicted"/>